<proteinExistence type="predicted"/>
<dbReference type="Proteomes" id="UP000824890">
    <property type="component" value="Unassembled WGS sequence"/>
</dbReference>
<protein>
    <submittedName>
        <fullName evidence="2">Uncharacterized protein</fullName>
    </submittedName>
</protein>
<comment type="caution">
    <text evidence="2">The sequence shown here is derived from an EMBL/GenBank/DDBJ whole genome shotgun (WGS) entry which is preliminary data.</text>
</comment>
<evidence type="ECO:0000256" key="1">
    <source>
        <dbReference type="SAM" id="MobiDB-lite"/>
    </source>
</evidence>
<feature type="non-terminal residue" evidence="2">
    <location>
        <position position="192"/>
    </location>
</feature>
<evidence type="ECO:0000313" key="2">
    <source>
        <dbReference type="EMBL" id="KAH0906040.1"/>
    </source>
</evidence>
<accession>A0ABQ8BP57</accession>
<evidence type="ECO:0000313" key="3">
    <source>
        <dbReference type="Proteomes" id="UP000824890"/>
    </source>
</evidence>
<feature type="compositionally biased region" description="Polar residues" evidence="1">
    <location>
        <begin position="92"/>
        <end position="109"/>
    </location>
</feature>
<name>A0ABQ8BP57_BRANA</name>
<reference evidence="2 3" key="1">
    <citation type="submission" date="2021-05" db="EMBL/GenBank/DDBJ databases">
        <title>Genome Assembly of Synthetic Allotetraploid Brassica napus Reveals Homoeologous Exchanges between Subgenomes.</title>
        <authorList>
            <person name="Davis J.T."/>
        </authorList>
    </citation>
    <scope>NUCLEOTIDE SEQUENCE [LARGE SCALE GENOMIC DNA]</scope>
    <source>
        <strain evidence="3">cv. Da-Ae</strain>
        <tissue evidence="2">Seedling</tissue>
    </source>
</reference>
<gene>
    <name evidence="2" type="ORF">HID58_037867</name>
</gene>
<organism evidence="2 3">
    <name type="scientific">Brassica napus</name>
    <name type="common">Rape</name>
    <dbReference type="NCBI Taxonomy" id="3708"/>
    <lineage>
        <taxon>Eukaryota</taxon>
        <taxon>Viridiplantae</taxon>
        <taxon>Streptophyta</taxon>
        <taxon>Embryophyta</taxon>
        <taxon>Tracheophyta</taxon>
        <taxon>Spermatophyta</taxon>
        <taxon>Magnoliopsida</taxon>
        <taxon>eudicotyledons</taxon>
        <taxon>Gunneridae</taxon>
        <taxon>Pentapetalae</taxon>
        <taxon>rosids</taxon>
        <taxon>malvids</taxon>
        <taxon>Brassicales</taxon>
        <taxon>Brassicaceae</taxon>
        <taxon>Brassiceae</taxon>
        <taxon>Brassica</taxon>
    </lineage>
</organism>
<feature type="non-terminal residue" evidence="2">
    <location>
        <position position="1"/>
    </location>
</feature>
<sequence>RMLMAQLMFREETIESMRTGEHSQGKKKVLCQLAASSKGDIDTYMKNFLEGLVQASFTTLGRNYFSDRLGKIETEVTQLRKTLMMTELAGKSDQTSCPSTSKIDTCPSTSKKDTAPSKKKITTKRKRYTRVFGKLHEELFQDTFVKGFDPSHAKAKDSLDWLEPPKSLKMSAIRLYDQEIQLTGEENIDRCL</sequence>
<feature type="region of interest" description="Disordered" evidence="1">
    <location>
        <begin position="90"/>
        <end position="120"/>
    </location>
</feature>
<dbReference type="EMBL" id="JAGKQM010000010">
    <property type="protein sequence ID" value="KAH0906040.1"/>
    <property type="molecule type" value="Genomic_DNA"/>
</dbReference>
<keyword evidence="3" id="KW-1185">Reference proteome</keyword>